<evidence type="ECO:0000256" key="2">
    <source>
        <dbReference type="ARBA" id="ARBA00022840"/>
    </source>
</evidence>
<evidence type="ECO:0000256" key="1">
    <source>
        <dbReference type="ARBA" id="ARBA00022741"/>
    </source>
</evidence>
<gene>
    <name evidence="5" type="primary">ylxH</name>
    <name evidence="5" type="ORF">NCTC13093_01251</name>
</gene>
<dbReference type="SUPFAM" id="SSF52540">
    <property type="entry name" value="P-loop containing nucleoside triphosphate hydrolases"/>
    <property type="match status" value="1"/>
</dbReference>
<dbReference type="Pfam" id="PF13614">
    <property type="entry name" value="AAA_31"/>
    <property type="match status" value="1"/>
</dbReference>
<dbReference type="EMBL" id="UAPV01000001">
    <property type="protein sequence ID" value="SPT69860.1"/>
    <property type="molecule type" value="Genomic_DNA"/>
</dbReference>
<evidence type="ECO:0000313" key="5">
    <source>
        <dbReference type="EMBL" id="SPT69860.1"/>
    </source>
</evidence>
<dbReference type="RefSeq" id="WP_113743994.1">
    <property type="nucleotide sequence ID" value="NZ_UAPU01000007.1"/>
</dbReference>
<dbReference type="AlphaFoldDB" id="A0A2X0VAF1"/>
<name>A0A2X0VAF1_9GAMM</name>
<dbReference type="PANTHER" id="PTHR43384:SF4">
    <property type="entry name" value="CELLULOSE BIOSYNTHESIS PROTEIN BCSQ-RELATED"/>
    <property type="match status" value="1"/>
</dbReference>
<evidence type="ECO:0000313" key="6">
    <source>
        <dbReference type="Proteomes" id="UP000250086"/>
    </source>
</evidence>
<feature type="binding site" evidence="3">
    <location>
        <begin position="19"/>
        <end position="26"/>
    </location>
    <ligand>
        <name>ATP</name>
        <dbReference type="ChEBI" id="CHEBI:30616"/>
    </ligand>
</feature>
<dbReference type="GO" id="GO:0005524">
    <property type="term" value="F:ATP binding"/>
    <property type="evidence" value="ECO:0007669"/>
    <property type="project" value="UniProtKB-KW"/>
</dbReference>
<dbReference type="GO" id="GO:0051782">
    <property type="term" value="P:negative regulation of cell division"/>
    <property type="evidence" value="ECO:0007669"/>
    <property type="project" value="TreeGrafter"/>
</dbReference>
<protein>
    <submittedName>
        <fullName evidence="5">Cell division inhibitor MinD</fullName>
    </submittedName>
</protein>
<keyword evidence="5" id="KW-0132">Cell division</keyword>
<dbReference type="Gene3D" id="3.40.50.300">
    <property type="entry name" value="P-loop containing nucleotide triphosphate hydrolases"/>
    <property type="match status" value="1"/>
</dbReference>
<dbReference type="GO" id="GO:0005829">
    <property type="term" value="C:cytosol"/>
    <property type="evidence" value="ECO:0007669"/>
    <property type="project" value="TreeGrafter"/>
</dbReference>
<reference evidence="5 6" key="1">
    <citation type="submission" date="2018-06" db="EMBL/GenBank/DDBJ databases">
        <authorList>
            <consortium name="Pathogen Informatics"/>
            <person name="Doyle S."/>
        </authorList>
    </citation>
    <scope>NUCLEOTIDE SEQUENCE [LARGE SCALE GENOMIC DNA]</scope>
    <source>
        <strain evidence="5 6">NCTC13093</strain>
    </source>
</reference>
<organism evidence="5 6">
    <name type="scientific">Anaerobiospirillum thomasii</name>
    <dbReference type="NCBI Taxonomy" id="179995"/>
    <lineage>
        <taxon>Bacteria</taxon>
        <taxon>Pseudomonadati</taxon>
        <taxon>Pseudomonadota</taxon>
        <taxon>Gammaproteobacteria</taxon>
        <taxon>Aeromonadales</taxon>
        <taxon>Succinivibrionaceae</taxon>
        <taxon>Anaerobiospirillum</taxon>
    </lineage>
</organism>
<dbReference type="InterPro" id="IPR050625">
    <property type="entry name" value="ParA/MinD_ATPase"/>
</dbReference>
<keyword evidence="1 3" id="KW-0547">Nucleotide-binding</keyword>
<feature type="domain" description="AAA" evidence="4">
    <location>
        <begin position="11"/>
        <end position="156"/>
    </location>
</feature>
<dbReference type="PIRSF" id="PIRSF003092">
    <property type="entry name" value="MinD"/>
    <property type="match status" value="1"/>
</dbReference>
<dbReference type="GO" id="GO:0016887">
    <property type="term" value="F:ATP hydrolysis activity"/>
    <property type="evidence" value="ECO:0007669"/>
    <property type="project" value="TreeGrafter"/>
</dbReference>
<dbReference type="InterPro" id="IPR025669">
    <property type="entry name" value="AAA_dom"/>
</dbReference>
<keyword evidence="5" id="KW-0131">Cell cycle</keyword>
<evidence type="ECO:0000256" key="3">
    <source>
        <dbReference type="PIRSR" id="PIRSR003092-1"/>
    </source>
</evidence>
<accession>A0A2X0VAF1</accession>
<dbReference type="GO" id="GO:0051301">
    <property type="term" value="P:cell division"/>
    <property type="evidence" value="ECO:0007669"/>
    <property type="project" value="UniProtKB-KW"/>
</dbReference>
<evidence type="ECO:0000259" key="4">
    <source>
        <dbReference type="Pfam" id="PF13614"/>
    </source>
</evidence>
<dbReference type="Proteomes" id="UP000250086">
    <property type="component" value="Unassembled WGS sequence"/>
</dbReference>
<dbReference type="InterPro" id="IPR033875">
    <property type="entry name" value="FlhG"/>
</dbReference>
<sequence>MHKDNRNRQVKVITVTGGKGGVGKSSVSLNLAVSLCQMGKHVMLFDADLGLANIDVMLGLRVDKNLVHVLDGQCELKDIIKDGPDGLRIVPAASGLRRMAELTVDEHAGLIRAFSSLEEPIDFLIVDTAAGISDMVLSFCRASQDVLMVVCNEPTSVADAYAQMKVLANDYEVNKFKIIANQVHSLEEGKVMFQKLVAVADKFLDVTLELVSCIPSDLSVRKAIKQRAAVVDVFPQSPAARAYKALATRALSWPLPEIAGGHLEFFVEHLIIKGDRLVIQEDPETTKEKSEILNDPSVTADN</sequence>
<dbReference type="GO" id="GO:0009898">
    <property type="term" value="C:cytoplasmic side of plasma membrane"/>
    <property type="evidence" value="ECO:0007669"/>
    <property type="project" value="TreeGrafter"/>
</dbReference>
<keyword evidence="6" id="KW-1185">Reference proteome</keyword>
<dbReference type="PANTHER" id="PTHR43384">
    <property type="entry name" value="SEPTUM SITE-DETERMINING PROTEIN MIND HOMOLOG, CHLOROPLASTIC-RELATED"/>
    <property type="match status" value="1"/>
</dbReference>
<dbReference type="CDD" id="cd02038">
    <property type="entry name" value="FlhG-like"/>
    <property type="match status" value="1"/>
</dbReference>
<dbReference type="InterPro" id="IPR025501">
    <property type="entry name" value="MinD_FleN"/>
</dbReference>
<proteinExistence type="predicted"/>
<dbReference type="OrthoDB" id="9816297at2"/>
<keyword evidence="2 3" id="KW-0067">ATP-binding</keyword>
<dbReference type="InterPro" id="IPR027417">
    <property type="entry name" value="P-loop_NTPase"/>
</dbReference>